<evidence type="ECO:0000313" key="2">
    <source>
        <dbReference type="Proteomes" id="UP000037267"/>
    </source>
</evidence>
<dbReference type="AlphaFoldDB" id="A0A0L0W9E6"/>
<keyword evidence="2" id="KW-1185">Reference proteome</keyword>
<protein>
    <submittedName>
        <fullName evidence="1">Uncharacterized protein</fullName>
    </submittedName>
</protein>
<accession>A0A0L0W9E6</accession>
<organism evidence="1 2">
    <name type="scientific">Gottschalkia purinilytica</name>
    <name type="common">Clostridium purinilyticum</name>
    <dbReference type="NCBI Taxonomy" id="1503"/>
    <lineage>
        <taxon>Bacteria</taxon>
        <taxon>Bacillati</taxon>
        <taxon>Bacillota</taxon>
        <taxon>Tissierellia</taxon>
        <taxon>Tissierellales</taxon>
        <taxon>Gottschalkiaceae</taxon>
        <taxon>Gottschalkia</taxon>
    </lineage>
</organism>
<dbReference type="STRING" id="1503.CLPU_9c00740"/>
<dbReference type="EMBL" id="LGSS01000009">
    <property type="protein sequence ID" value="KNF08178.1"/>
    <property type="molecule type" value="Genomic_DNA"/>
</dbReference>
<dbReference type="RefSeq" id="WP_050355545.1">
    <property type="nucleotide sequence ID" value="NZ_LGSS01000009.1"/>
</dbReference>
<dbReference type="InterPro" id="IPR029083">
    <property type="entry name" value="Imm32"/>
</dbReference>
<gene>
    <name evidence="1" type="ORF">CLPU_9c00740</name>
</gene>
<comment type="caution">
    <text evidence="1">The sequence shown here is derived from an EMBL/GenBank/DDBJ whole genome shotgun (WGS) entry which is preliminary data.</text>
</comment>
<proteinExistence type="predicted"/>
<evidence type="ECO:0000313" key="1">
    <source>
        <dbReference type="EMBL" id="KNF08178.1"/>
    </source>
</evidence>
<dbReference type="OrthoDB" id="3035695at2"/>
<name>A0A0L0W9E6_GOTPU</name>
<dbReference type="Proteomes" id="UP000037267">
    <property type="component" value="Unassembled WGS sequence"/>
</dbReference>
<reference evidence="2" key="1">
    <citation type="submission" date="2015-07" db="EMBL/GenBank/DDBJ databases">
        <title>Draft genome sequence of the purine-degrading Gottschalkia purinilyticum DSM 1384 (formerly Clostridium purinilyticum).</title>
        <authorList>
            <person name="Poehlein A."/>
            <person name="Schiel-Bengelsdorf B."/>
            <person name="Bengelsdorf F.R."/>
            <person name="Daniel R."/>
            <person name="Duerre P."/>
        </authorList>
    </citation>
    <scope>NUCLEOTIDE SEQUENCE [LARGE SCALE GENOMIC DNA]</scope>
    <source>
        <strain evidence="2">DSM 1384</strain>
    </source>
</reference>
<sequence>MCDDYLLTFEISDDRNELEIHATKEGLQLLKEEIDILINAADNDHVHLFTPSWGGEDLTEELQNKDDLLINKVTLFKWK</sequence>
<dbReference type="Pfam" id="PF15566">
    <property type="entry name" value="Imm32"/>
    <property type="match status" value="1"/>
</dbReference>